<proteinExistence type="predicted"/>
<evidence type="ECO:0000256" key="1">
    <source>
        <dbReference type="SAM" id="MobiDB-lite"/>
    </source>
</evidence>
<feature type="compositionally biased region" description="Basic and acidic residues" evidence="1">
    <location>
        <begin position="1"/>
        <end position="21"/>
    </location>
</feature>
<keyword evidence="2" id="KW-1133">Transmembrane helix</keyword>
<keyword evidence="2" id="KW-0812">Transmembrane</keyword>
<dbReference type="VEuPathDB" id="MicrosporidiaDB:EHP00_1701"/>
<keyword evidence="4" id="KW-1185">Reference proteome</keyword>
<feature type="transmembrane region" description="Helical" evidence="2">
    <location>
        <begin position="68"/>
        <end position="86"/>
    </location>
</feature>
<feature type="region of interest" description="Disordered" evidence="1">
    <location>
        <begin position="1"/>
        <end position="27"/>
    </location>
</feature>
<name>A0A1W0E497_9MICR</name>
<accession>A0A1W0E497</accession>
<comment type="caution">
    <text evidence="3">The sequence shown here is derived from an EMBL/GenBank/DDBJ whole genome shotgun (WGS) entry which is preliminary data.</text>
</comment>
<sequence>MLKNSKQMEKLKNKIKEDKNNNSKINTKRINSNNINRINTNTKSNTKTNTKTNSKELTEARKRLKILCLWRLLDIFSFIFSVWHIYADYKSCKLEKTFSDMLRLKHLKEFACLHNQLRRDAVFYVSKNCSYGIFDTQLKIHKIKYGSFGISNAGILYMRKSLKLDANKVNFFLSDDFDLSDLQKNNKLAKKQNDVFVDKNKDYSKTKCYRIDLGFSSFADKGVVNEFMKLFEFVKKNKINSFECAEILYKRTKTNKYILHEFESKELFKRIEVEYFKPSKTMKDLRNIMNEIMYRFSTRGEFSDQAVEKVLNYMVKQGILTQKVDLAQFPDLLQIVMPFKLVFDKYDYWSKLEQKTIGFDLRRVKGSNLEALFNINVVEEYLKEGGVYIINEIVTYK</sequence>
<evidence type="ECO:0000256" key="2">
    <source>
        <dbReference type="SAM" id="Phobius"/>
    </source>
</evidence>
<protein>
    <submittedName>
        <fullName evidence="3">Uncharacterized protein</fullName>
    </submittedName>
</protein>
<dbReference type="Proteomes" id="UP000192758">
    <property type="component" value="Unassembled WGS sequence"/>
</dbReference>
<dbReference type="EMBL" id="MNPJ01000023">
    <property type="protein sequence ID" value="OQS54039.1"/>
    <property type="molecule type" value="Genomic_DNA"/>
</dbReference>
<evidence type="ECO:0000313" key="4">
    <source>
        <dbReference type="Proteomes" id="UP000192758"/>
    </source>
</evidence>
<keyword evidence="2" id="KW-0472">Membrane</keyword>
<gene>
    <name evidence="3" type="ORF">EHP00_1701</name>
</gene>
<reference evidence="3 4" key="1">
    <citation type="journal article" date="2017" name="Environ. Microbiol.">
        <title>Decay of the glycolytic pathway and adaptation to intranuclear parasitism within Enterocytozoonidae microsporidia.</title>
        <authorList>
            <person name="Wiredu Boakye D."/>
            <person name="Jaroenlak P."/>
            <person name="Prachumwat A."/>
            <person name="Williams T.A."/>
            <person name="Bateman K.S."/>
            <person name="Itsathitphaisarn O."/>
            <person name="Sritunyalucksana K."/>
            <person name="Paszkiewicz K.H."/>
            <person name="Moore K.A."/>
            <person name="Stentiford G.D."/>
            <person name="Williams B.A."/>
        </authorList>
    </citation>
    <scope>NUCLEOTIDE SEQUENCE [LARGE SCALE GENOMIC DNA]</scope>
    <source>
        <strain evidence="3 4">TH1</strain>
    </source>
</reference>
<organism evidence="3 4">
    <name type="scientific">Ecytonucleospora hepatopenaei</name>
    <dbReference type="NCBI Taxonomy" id="646526"/>
    <lineage>
        <taxon>Eukaryota</taxon>
        <taxon>Fungi</taxon>
        <taxon>Fungi incertae sedis</taxon>
        <taxon>Microsporidia</taxon>
        <taxon>Enterocytozoonidae</taxon>
        <taxon>Ecytonucleospora</taxon>
    </lineage>
</organism>
<dbReference type="AlphaFoldDB" id="A0A1W0E497"/>
<evidence type="ECO:0000313" key="3">
    <source>
        <dbReference type="EMBL" id="OQS54039.1"/>
    </source>
</evidence>
<dbReference type="OrthoDB" id="2195869at2759"/>